<name>A0A484M5F2_9ASTE</name>
<evidence type="ECO:0000313" key="1">
    <source>
        <dbReference type="EMBL" id="VFQ83644.1"/>
    </source>
</evidence>
<proteinExistence type="predicted"/>
<keyword evidence="2" id="KW-1185">Reference proteome</keyword>
<dbReference type="InterPro" id="IPR055298">
    <property type="entry name" value="AtLOH3-like"/>
</dbReference>
<dbReference type="PANTHER" id="PTHR11697">
    <property type="entry name" value="GENERAL TRANSCRIPTION FACTOR 2-RELATED ZINC FINGER PROTEIN"/>
    <property type="match status" value="1"/>
</dbReference>
<dbReference type="Proteomes" id="UP000595140">
    <property type="component" value="Unassembled WGS sequence"/>
</dbReference>
<dbReference type="OrthoDB" id="1280684at2759"/>
<protein>
    <submittedName>
        <fullName evidence="1">Uncharacterized protein</fullName>
    </submittedName>
</protein>
<accession>A0A484M5F2</accession>
<evidence type="ECO:0000313" key="2">
    <source>
        <dbReference type="Proteomes" id="UP000595140"/>
    </source>
</evidence>
<reference evidence="1 2" key="1">
    <citation type="submission" date="2018-04" db="EMBL/GenBank/DDBJ databases">
        <authorList>
            <person name="Vogel A."/>
        </authorList>
    </citation>
    <scope>NUCLEOTIDE SEQUENCE [LARGE SCALE GENOMIC DNA]</scope>
</reference>
<gene>
    <name evidence="1" type="ORF">CCAM_LOCUS25420</name>
</gene>
<dbReference type="PANTHER" id="PTHR11697:SF230">
    <property type="entry name" value="ZINC FINGER, MYM DOMAIN CONTAINING 1"/>
    <property type="match status" value="1"/>
</dbReference>
<dbReference type="AlphaFoldDB" id="A0A484M5F2"/>
<organism evidence="1 2">
    <name type="scientific">Cuscuta campestris</name>
    <dbReference type="NCBI Taxonomy" id="132261"/>
    <lineage>
        <taxon>Eukaryota</taxon>
        <taxon>Viridiplantae</taxon>
        <taxon>Streptophyta</taxon>
        <taxon>Embryophyta</taxon>
        <taxon>Tracheophyta</taxon>
        <taxon>Spermatophyta</taxon>
        <taxon>Magnoliopsida</taxon>
        <taxon>eudicotyledons</taxon>
        <taxon>Gunneridae</taxon>
        <taxon>Pentapetalae</taxon>
        <taxon>asterids</taxon>
        <taxon>lamiids</taxon>
        <taxon>Solanales</taxon>
        <taxon>Convolvulaceae</taxon>
        <taxon>Cuscuteae</taxon>
        <taxon>Cuscuta</taxon>
        <taxon>Cuscuta subgen. Grammica</taxon>
        <taxon>Cuscuta sect. Cleistogrammica</taxon>
    </lineage>
</organism>
<dbReference type="EMBL" id="OOIL02002583">
    <property type="protein sequence ID" value="VFQ83644.1"/>
    <property type="molecule type" value="Genomic_DNA"/>
</dbReference>
<sequence length="191" mass="22206">MKVHGRGSNQESSLRRPGDTRWGSHYSTIVSVISLFSPIVSLVNIIQNDPKNDSVRTEASAILFAMEDFEFVFILHLMEMVLSITYELSQSLQRKDQDLANAIALVRVAKVRLQNLKSVKFDVLLDLTTEFCKKHDVDIPNMGDFYCPKGRSRRNASTLKFWEFFKFMYFDKSMKLLIVWKMKTSYTIFKQ</sequence>